<organism evidence="2 3">
    <name type="scientific">Sinomicrobium weinanense</name>
    <dbReference type="NCBI Taxonomy" id="2842200"/>
    <lineage>
        <taxon>Bacteria</taxon>
        <taxon>Pseudomonadati</taxon>
        <taxon>Bacteroidota</taxon>
        <taxon>Flavobacteriia</taxon>
        <taxon>Flavobacteriales</taxon>
        <taxon>Flavobacteriaceae</taxon>
        <taxon>Sinomicrobium</taxon>
    </lineage>
</organism>
<gene>
    <name evidence="2" type="ORF">IBL28_01715</name>
</gene>
<dbReference type="Pfam" id="PF13858">
    <property type="entry name" value="DUF4199"/>
    <property type="match status" value="1"/>
</dbReference>
<dbReference type="RefSeq" id="WP_187963827.1">
    <property type="nucleotide sequence ID" value="NZ_JACVDC010000002.1"/>
</dbReference>
<dbReference type="AlphaFoldDB" id="A0A926JNQ7"/>
<evidence type="ECO:0000313" key="2">
    <source>
        <dbReference type="EMBL" id="MBC9794670.1"/>
    </source>
</evidence>
<dbReference type="InterPro" id="IPR025250">
    <property type="entry name" value="DUF4199"/>
</dbReference>
<keyword evidence="1" id="KW-1133">Transmembrane helix</keyword>
<comment type="caution">
    <text evidence="2">The sequence shown here is derived from an EMBL/GenBank/DDBJ whole genome shotgun (WGS) entry which is preliminary data.</text>
</comment>
<feature type="transmembrane region" description="Helical" evidence="1">
    <location>
        <begin position="73"/>
        <end position="93"/>
    </location>
</feature>
<accession>A0A926JNQ7</accession>
<keyword evidence="1" id="KW-0472">Membrane</keyword>
<dbReference type="EMBL" id="JACVDC010000002">
    <property type="protein sequence ID" value="MBC9794670.1"/>
    <property type="molecule type" value="Genomic_DNA"/>
</dbReference>
<name>A0A926JNQ7_9FLAO</name>
<feature type="transmembrane region" description="Helical" evidence="1">
    <location>
        <begin position="113"/>
        <end position="137"/>
    </location>
</feature>
<protein>
    <submittedName>
        <fullName evidence="2">DUF4199 domain-containing protein</fullName>
    </submittedName>
</protein>
<sequence length="154" mass="17529">MGSKHIPLRYGIVTAIVLIAYFLIVKLFNLHENIWLRLLNGAIVAYGIYASIRYKRLVKREKFDYYAGATTGVLTGFIATLIFVLFMGVYMFHLDPAFPEKIMNTWIQGYNQGPGILLFIIAVEGFASTVVLTLAFMQKFKPSWNLSRKIPEKA</sequence>
<keyword evidence="3" id="KW-1185">Reference proteome</keyword>
<feature type="transmembrane region" description="Helical" evidence="1">
    <location>
        <begin position="34"/>
        <end position="52"/>
    </location>
</feature>
<evidence type="ECO:0000313" key="3">
    <source>
        <dbReference type="Proteomes" id="UP000653730"/>
    </source>
</evidence>
<keyword evidence="1" id="KW-0812">Transmembrane</keyword>
<proteinExistence type="predicted"/>
<reference evidence="2 3" key="1">
    <citation type="submission" date="2020-09" db="EMBL/GenBank/DDBJ databases">
        <title>Sinomicrobium weinanense sp. nov., a halophilic bacteria isolated from saline-alkali soil.</title>
        <authorList>
            <person name="Wu P."/>
            <person name="Ren H."/>
            <person name="Mei Y."/>
            <person name="Liang Y."/>
            <person name="Chen Z."/>
        </authorList>
    </citation>
    <scope>NUCLEOTIDE SEQUENCE [LARGE SCALE GENOMIC DNA]</scope>
    <source>
        <strain evidence="2 3">FJxs</strain>
    </source>
</reference>
<feature type="transmembrane region" description="Helical" evidence="1">
    <location>
        <begin position="7"/>
        <end position="28"/>
    </location>
</feature>
<evidence type="ECO:0000256" key="1">
    <source>
        <dbReference type="SAM" id="Phobius"/>
    </source>
</evidence>
<dbReference type="Proteomes" id="UP000653730">
    <property type="component" value="Unassembled WGS sequence"/>
</dbReference>